<dbReference type="PROSITE" id="PS52004">
    <property type="entry name" value="KS3_2"/>
    <property type="match status" value="1"/>
</dbReference>
<dbReference type="Pfam" id="PF02801">
    <property type="entry name" value="Ketoacyl-synt_C"/>
    <property type="match status" value="1"/>
</dbReference>
<dbReference type="EMBL" id="FOHN01000002">
    <property type="protein sequence ID" value="SES71774.1"/>
    <property type="molecule type" value="Genomic_DNA"/>
</dbReference>
<dbReference type="PANTHER" id="PTHR11712">
    <property type="entry name" value="POLYKETIDE SYNTHASE-RELATED"/>
    <property type="match status" value="1"/>
</dbReference>
<protein>
    <submittedName>
        <fullName evidence="5">3-oxoacyl-[acyl-carrier-protein] synthase II</fullName>
    </submittedName>
</protein>
<accession>A0A1H9YRM9</accession>
<dbReference type="CDD" id="cd00834">
    <property type="entry name" value="KAS_I_II"/>
    <property type="match status" value="1"/>
</dbReference>
<dbReference type="InterPro" id="IPR020841">
    <property type="entry name" value="PKS_Beta-ketoAc_synthase_dom"/>
</dbReference>
<name>A0A1H9YRM9_9FIRM</name>
<feature type="domain" description="Ketosynthase family 3 (KS3)" evidence="4">
    <location>
        <begin position="2"/>
        <end position="392"/>
    </location>
</feature>
<gene>
    <name evidence="5" type="ORF">SAMN04487772_102169</name>
</gene>
<dbReference type="STRING" id="29364.SAMN04487772_102169"/>
<dbReference type="AlphaFoldDB" id="A0A1H9YRM9"/>
<dbReference type="SMART" id="SM00825">
    <property type="entry name" value="PKS_KS"/>
    <property type="match status" value="1"/>
</dbReference>
<keyword evidence="2 3" id="KW-0808">Transferase</keyword>
<evidence type="ECO:0000313" key="5">
    <source>
        <dbReference type="EMBL" id="SES71774.1"/>
    </source>
</evidence>
<dbReference type="InterPro" id="IPR014031">
    <property type="entry name" value="Ketoacyl_synth_C"/>
</dbReference>
<dbReference type="GO" id="GO:0006633">
    <property type="term" value="P:fatty acid biosynthetic process"/>
    <property type="evidence" value="ECO:0007669"/>
    <property type="project" value="TreeGrafter"/>
</dbReference>
<evidence type="ECO:0000256" key="1">
    <source>
        <dbReference type="ARBA" id="ARBA00008467"/>
    </source>
</evidence>
<dbReference type="Gene3D" id="3.40.47.10">
    <property type="match status" value="1"/>
</dbReference>
<dbReference type="SUPFAM" id="SSF53901">
    <property type="entry name" value="Thiolase-like"/>
    <property type="match status" value="2"/>
</dbReference>
<evidence type="ECO:0000256" key="2">
    <source>
        <dbReference type="ARBA" id="ARBA00022679"/>
    </source>
</evidence>
<keyword evidence="6" id="KW-1185">Reference proteome</keyword>
<dbReference type="RefSeq" id="WP_177180581.1">
    <property type="nucleotide sequence ID" value="NZ_FOHN01000002.1"/>
</dbReference>
<dbReference type="InterPro" id="IPR016039">
    <property type="entry name" value="Thiolase-like"/>
</dbReference>
<evidence type="ECO:0000259" key="4">
    <source>
        <dbReference type="PROSITE" id="PS52004"/>
    </source>
</evidence>
<dbReference type="Pfam" id="PF00109">
    <property type="entry name" value="ketoacyl-synt"/>
    <property type="match status" value="1"/>
</dbReference>
<dbReference type="InterPro" id="IPR000794">
    <property type="entry name" value="Beta-ketoacyl_synthase"/>
</dbReference>
<evidence type="ECO:0000256" key="3">
    <source>
        <dbReference type="RuleBase" id="RU003694"/>
    </source>
</evidence>
<dbReference type="Proteomes" id="UP000199800">
    <property type="component" value="Unassembled WGS sequence"/>
</dbReference>
<organism evidence="5 6">
    <name type="scientific">[Clostridium] polysaccharolyticum</name>
    <dbReference type="NCBI Taxonomy" id="29364"/>
    <lineage>
        <taxon>Bacteria</taxon>
        <taxon>Bacillati</taxon>
        <taxon>Bacillota</taxon>
        <taxon>Clostridia</taxon>
        <taxon>Lachnospirales</taxon>
        <taxon>Lachnospiraceae</taxon>
    </lineage>
</organism>
<sequence length="403" mass="43456">MGKRVVITGMGAITPLANSAVETWERVKKNETGFQIADWVKDVDSPASVKLIGKVQAKTTEGKLSYFARHALKEAFEDSGLKEEQLEKTKVSIVLGNGIGEAQAYYEQFQENKDMDEDELQKILPGKVTSMLAEEFGVNARSTTIVGACSSSIYSIGKAFRAIKEGKTDISYVVGVEAAVSPLGVSAFQILGILSPSSDKDCGSMPFDVRRNGFVLGEGSGAVVLEEYEHAKKRNAKIYCEVVGFGASCDAQKITAPDTEGIGAEIAVRDALKEADLPDNQIDYFNAHGTGTRINDEVEAKVLLHVFGEKQPYVSATKSMTGHLIGACGLVESIICSYALYEQFVPGTANLDTPDNNYPLNYVYEGKPAHLETAMNNTCAFGGQNATLILKRVVEPEPEKGAK</sequence>
<evidence type="ECO:0000313" key="6">
    <source>
        <dbReference type="Proteomes" id="UP000199800"/>
    </source>
</evidence>
<reference evidence="5 6" key="1">
    <citation type="submission" date="2016-10" db="EMBL/GenBank/DDBJ databases">
        <authorList>
            <person name="de Groot N.N."/>
        </authorList>
    </citation>
    <scope>NUCLEOTIDE SEQUENCE [LARGE SCALE GENOMIC DNA]</scope>
    <source>
        <strain evidence="5 6">DSM 1801</strain>
    </source>
</reference>
<dbReference type="PANTHER" id="PTHR11712:SF336">
    <property type="entry name" value="3-OXOACYL-[ACYL-CARRIER-PROTEIN] SYNTHASE, MITOCHONDRIAL"/>
    <property type="match status" value="1"/>
</dbReference>
<dbReference type="GO" id="GO:0004315">
    <property type="term" value="F:3-oxoacyl-[acyl-carrier-protein] synthase activity"/>
    <property type="evidence" value="ECO:0007669"/>
    <property type="project" value="TreeGrafter"/>
</dbReference>
<dbReference type="InterPro" id="IPR014030">
    <property type="entry name" value="Ketoacyl_synth_N"/>
</dbReference>
<proteinExistence type="inferred from homology"/>
<comment type="similarity">
    <text evidence="1 3">Belongs to the thiolase-like superfamily. Beta-ketoacyl-ACP synthases family.</text>
</comment>